<dbReference type="Proteomes" id="UP001172386">
    <property type="component" value="Unassembled WGS sequence"/>
</dbReference>
<sequence>MNTLHLGRCLGDLTSQAFQRLYLQQQLQSLGHNSGITFSHRPKLSDDDDDDASLSDEHVVAHKAGTNCIAIDQSTGRYLISGGADTGISLWDLESQSDQEALNSNTLRPTATISKATPASHTHAITSLSIYPFDPSPQTLLTTSYDQSLILHSITSTTLTPVHQFPLDFTAYTHAISPASDSTPLVAVGTSHPAPRLIDLRTALATHSLPGHTGAIYSLAWHPHKSHILVSSSTDGRILVFDIRRATPAFASFDVDDTLGIVESNPYISSHSQRVIRPHLNYTHRAHSAPITGILFNSSGDKLISASQDQRIRIWDIATGRNDLVHFGPRIRNSRSGELKPVLAPPGTAGGSGVKSGHELLFWPNDDGRGEIHVHDLREGSLVRVMKTQNVVQVREQQGVRRRGRGGAGAGGAAVNRLTSGGRINAVAWRPVWAEKGEVVEMYTAHGDGRICAWMPAVDRGLGEDEGAEEESGEEDGSGDEQEEAGSKRKKHFTEEELEEERRKKRRRDLIGNLVEGLTKRPVTFS</sequence>
<accession>A0ACC2ZQY2</accession>
<evidence type="ECO:0000313" key="1">
    <source>
        <dbReference type="EMBL" id="KAJ9649976.1"/>
    </source>
</evidence>
<comment type="caution">
    <text evidence="1">The sequence shown here is derived from an EMBL/GenBank/DDBJ whole genome shotgun (WGS) entry which is preliminary data.</text>
</comment>
<gene>
    <name evidence="1" type="ORF">H2198_010697</name>
</gene>
<organism evidence="1 2">
    <name type="scientific">Neophaeococcomyces mojaviensis</name>
    <dbReference type="NCBI Taxonomy" id="3383035"/>
    <lineage>
        <taxon>Eukaryota</taxon>
        <taxon>Fungi</taxon>
        <taxon>Dikarya</taxon>
        <taxon>Ascomycota</taxon>
        <taxon>Pezizomycotina</taxon>
        <taxon>Eurotiomycetes</taxon>
        <taxon>Chaetothyriomycetidae</taxon>
        <taxon>Chaetothyriales</taxon>
        <taxon>Chaetothyriales incertae sedis</taxon>
        <taxon>Neophaeococcomyces</taxon>
    </lineage>
</organism>
<keyword evidence="2" id="KW-1185">Reference proteome</keyword>
<proteinExistence type="predicted"/>
<dbReference type="EMBL" id="JAPDRQ010000405">
    <property type="protein sequence ID" value="KAJ9649976.1"/>
    <property type="molecule type" value="Genomic_DNA"/>
</dbReference>
<evidence type="ECO:0000313" key="2">
    <source>
        <dbReference type="Proteomes" id="UP001172386"/>
    </source>
</evidence>
<name>A0ACC2ZQY2_9EURO</name>
<reference evidence="1" key="1">
    <citation type="submission" date="2022-10" db="EMBL/GenBank/DDBJ databases">
        <title>Culturing micro-colonial fungi from biological soil crusts in the Mojave desert and describing Neophaeococcomyces mojavensis, and introducing the new genera and species Taxawa tesnikishii.</title>
        <authorList>
            <person name="Kurbessoian T."/>
            <person name="Stajich J.E."/>
        </authorList>
    </citation>
    <scope>NUCLEOTIDE SEQUENCE</scope>
    <source>
        <strain evidence="1">JES_112</strain>
    </source>
</reference>
<protein>
    <submittedName>
        <fullName evidence="1">Uncharacterized protein</fullName>
    </submittedName>
</protein>